<proteinExistence type="predicted"/>
<dbReference type="PANTHER" id="PTHR34309">
    <property type="entry name" value="SLR1406 PROTEIN"/>
    <property type="match status" value="1"/>
</dbReference>
<dbReference type="AlphaFoldDB" id="A0A0B5QS74"/>
<dbReference type="EMBL" id="JABSXK010000001">
    <property type="protein sequence ID" value="NRV10088.1"/>
    <property type="molecule type" value="Genomic_DNA"/>
</dbReference>
<dbReference type="InterPro" id="IPR038084">
    <property type="entry name" value="PduO/GlcC-like_sf"/>
</dbReference>
<name>A0A0B5QS74_CLOBE</name>
<evidence type="ECO:0000313" key="3">
    <source>
        <dbReference type="Proteomes" id="UP000031866"/>
    </source>
</evidence>
<evidence type="ECO:0000313" key="2">
    <source>
        <dbReference type="EMBL" id="NRV10088.1"/>
    </source>
</evidence>
<reference evidence="3" key="1">
    <citation type="submission" date="2014-12" db="EMBL/GenBank/DDBJ databases">
        <title>Genome sequence of Clostridium beijerinckii strain 59B.</title>
        <authorList>
            <person name="Little G.T."/>
            <person name="Minton N.P."/>
        </authorList>
    </citation>
    <scope>NUCLEOTIDE SEQUENCE [LARGE SCALE GENOMIC DNA]</scope>
    <source>
        <strain evidence="3">59B</strain>
    </source>
</reference>
<evidence type="ECO:0000313" key="1">
    <source>
        <dbReference type="EMBL" id="AJH01107.1"/>
    </source>
</evidence>
<dbReference type="KEGG" id="cbei:LF65_04574"/>
<dbReference type="RefSeq" id="WP_023973071.1">
    <property type="nucleotide sequence ID" value="NZ_CP010086.2"/>
</dbReference>
<dbReference type="OrthoDB" id="9778896at2"/>
<dbReference type="Proteomes" id="UP000821656">
    <property type="component" value="Unassembled WGS sequence"/>
</dbReference>
<dbReference type="Gene3D" id="3.30.450.150">
    <property type="entry name" value="Haem-degrading domain"/>
    <property type="match status" value="1"/>
</dbReference>
<dbReference type="InterPro" id="IPR052517">
    <property type="entry name" value="GlcG_carb_metab_protein"/>
</dbReference>
<dbReference type="EMBL" id="CP010086">
    <property type="protein sequence ID" value="AJH01107.1"/>
    <property type="molecule type" value="Genomic_DNA"/>
</dbReference>
<reference evidence="1" key="2">
    <citation type="submission" date="2016-02" db="EMBL/GenBank/DDBJ databases">
        <title>Genome sequence of Clostridium beijerinckii strain 59B.</title>
        <authorList>
            <person name="Little G.T."/>
            <person name="Minton N.P."/>
        </authorList>
    </citation>
    <scope>NUCLEOTIDE SEQUENCE</scope>
    <source>
        <strain evidence="1">NCIMB 14988</strain>
    </source>
</reference>
<keyword evidence="1" id="KW-0808">Transferase</keyword>
<gene>
    <name evidence="2" type="ORF">DFH45_003051</name>
    <name evidence="1" type="ORF">LF65_04574</name>
</gene>
<accession>A0A0B5QS74</accession>
<dbReference type="Proteomes" id="UP000031866">
    <property type="component" value="Chromosome"/>
</dbReference>
<dbReference type="GO" id="GO:0016740">
    <property type="term" value="F:transferase activity"/>
    <property type="evidence" value="ECO:0007669"/>
    <property type="project" value="UniProtKB-KW"/>
</dbReference>
<dbReference type="PANTHER" id="PTHR34309:SF1">
    <property type="entry name" value="PROTEIN GLCG"/>
    <property type="match status" value="1"/>
</dbReference>
<reference evidence="2" key="3">
    <citation type="submission" date="2020-05" db="EMBL/GenBank/DDBJ databases">
        <title>Genomic insights into acetone-butanol-ethanol (ABE) fermentation by sequencing solventogenic clostridia strains.</title>
        <authorList>
            <person name="Brown S."/>
        </authorList>
    </citation>
    <scope>NUCLEOTIDE SEQUENCE</scope>
    <source>
        <strain evidence="2">DJ126</strain>
    </source>
</reference>
<sequence length="150" mass="15965">MINEDLIKKLSSDLISSIKTPKLTLKMAKEILEKAERKAESINVPVVIALVDDGGNLIAQHRMDNSILISIKVSFNKAYTALALKMSTERFNELVLPGKPLYGLENTGHGELCILGGGIPIVSNGNIIGAIGVSGGSIDEDIQIAQAALK</sequence>
<dbReference type="Pfam" id="PF03928">
    <property type="entry name" value="HbpS-like"/>
    <property type="match status" value="1"/>
</dbReference>
<dbReference type="STRING" id="1520.LF65_04574"/>
<protein>
    <submittedName>
        <fullName evidence="1">Cobalamin adenosyltransferase</fullName>
    </submittedName>
    <submittedName>
        <fullName evidence="2">Uncharacterized protein GlcG (DUF336 family)</fullName>
    </submittedName>
</protein>
<dbReference type="SUPFAM" id="SSF143744">
    <property type="entry name" value="GlcG-like"/>
    <property type="match status" value="1"/>
</dbReference>
<dbReference type="InterPro" id="IPR005624">
    <property type="entry name" value="PduO/GlcC-like"/>
</dbReference>
<organism evidence="1 3">
    <name type="scientific">Clostridium beijerinckii</name>
    <name type="common">Clostridium MP</name>
    <dbReference type="NCBI Taxonomy" id="1520"/>
    <lineage>
        <taxon>Bacteria</taxon>
        <taxon>Bacillati</taxon>
        <taxon>Bacillota</taxon>
        <taxon>Clostridia</taxon>
        <taxon>Eubacteriales</taxon>
        <taxon>Clostridiaceae</taxon>
        <taxon>Clostridium</taxon>
    </lineage>
</organism>